<evidence type="ECO:0000313" key="7">
    <source>
        <dbReference type="EMBL" id="KRO01218.1"/>
    </source>
</evidence>
<dbReference type="GO" id="GO:0016020">
    <property type="term" value="C:membrane"/>
    <property type="evidence" value="ECO:0007669"/>
    <property type="project" value="InterPro"/>
</dbReference>
<dbReference type="PANTHER" id="PTHR47738">
    <property type="entry name" value="PTS SYSTEM FRUCTOSE-LIKE EIIA COMPONENT-RELATED"/>
    <property type="match status" value="1"/>
</dbReference>
<dbReference type="OrthoDB" id="95460at2"/>
<dbReference type="InterPro" id="IPR004715">
    <property type="entry name" value="PTS_IIA_fruc"/>
</dbReference>
<dbReference type="Gene3D" id="3.40.930.10">
    <property type="entry name" value="Mannitol-specific EII, Chain A"/>
    <property type="match status" value="1"/>
</dbReference>
<name>A0A0R2LP47_9LACO</name>
<keyword evidence="7" id="KW-0670">Pyruvate</keyword>
<keyword evidence="2" id="KW-0597">Phosphoprotein</keyword>
<evidence type="ECO:0000259" key="6">
    <source>
        <dbReference type="PROSITE" id="PS51094"/>
    </source>
</evidence>
<dbReference type="InterPro" id="IPR002178">
    <property type="entry name" value="PTS_EIIA_type-2_dom"/>
</dbReference>
<protein>
    <submittedName>
        <fullName evidence="7">Phosphoenolpyruvate-dependent sugar phosphotransferase system, EIIA 2</fullName>
    </submittedName>
</protein>
<reference evidence="7 8" key="1">
    <citation type="journal article" date="2015" name="Genome Announc.">
        <title>Expanding the biotechnology potential of lactobacilli through comparative genomics of 213 strains and associated genera.</title>
        <authorList>
            <person name="Sun Z."/>
            <person name="Harris H.M."/>
            <person name="McCann A."/>
            <person name="Guo C."/>
            <person name="Argimon S."/>
            <person name="Zhang W."/>
            <person name="Yang X."/>
            <person name="Jeffery I.B."/>
            <person name="Cooney J.C."/>
            <person name="Kagawa T.F."/>
            <person name="Liu W."/>
            <person name="Song Y."/>
            <person name="Salvetti E."/>
            <person name="Wrobel A."/>
            <person name="Rasinkangas P."/>
            <person name="Parkhill J."/>
            <person name="Rea M.C."/>
            <person name="O'Sullivan O."/>
            <person name="Ritari J."/>
            <person name="Douillard F.P."/>
            <person name="Paul Ross R."/>
            <person name="Yang R."/>
            <person name="Briner A.E."/>
            <person name="Felis G.E."/>
            <person name="de Vos W.M."/>
            <person name="Barrangou R."/>
            <person name="Klaenhammer T.R."/>
            <person name="Caufield P.W."/>
            <person name="Cui Y."/>
            <person name="Zhang H."/>
            <person name="O'Toole P.W."/>
        </authorList>
    </citation>
    <scope>NUCLEOTIDE SEQUENCE [LARGE SCALE GENOMIC DNA]</scope>
    <source>
        <strain evidence="7 8">DSM 22467</strain>
    </source>
</reference>
<evidence type="ECO:0000256" key="2">
    <source>
        <dbReference type="ARBA" id="ARBA00022553"/>
    </source>
</evidence>
<keyword evidence="4 7" id="KW-0808">Transferase</keyword>
<dbReference type="STRING" id="616990.IV54_GL000500"/>
<evidence type="ECO:0000256" key="3">
    <source>
        <dbReference type="ARBA" id="ARBA00022597"/>
    </source>
</evidence>
<dbReference type="SUPFAM" id="SSF55804">
    <property type="entry name" value="Phoshotransferase/anion transport protein"/>
    <property type="match status" value="1"/>
</dbReference>
<keyword evidence="8" id="KW-1185">Reference proteome</keyword>
<evidence type="ECO:0000313" key="8">
    <source>
        <dbReference type="Proteomes" id="UP000051906"/>
    </source>
</evidence>
<proteinExistence type="predicted"/>
<dbReference type="PROSITE" id="PS51094">
    <property type="entry name" value="PTS_EIIA_TYPE_2"/>
    <property type="match status" value="1"/>
</dbReference>
<evidence type="ECO:0000256" key="1">
    <source>
        <dbReference type="ARBA" id="ARBA00022448"/>
    </source>
</evidence>
<dbReference type="GO" id="GO:0009401">
    <property type="term" value="P:phosphoenolpyruvate-dependent sugar phosphotransferase system"/>
    <property type="evidence" value="ECO:0007669"/>
    <property type="project" value="UniProtKB-KW"/>
</dbReference>
<dbReference type="EMBL" id="JQCA01000117">
    <property type="protein sequence ID" value="KRO01218.1"/>
    <property type="molecule type" value="Genomic_DNA"/>
</dbReference>
<dbReference type="PANTHER" id="PTHR47738:SF2">
    <property type="entry name" value="PTS SYSTEM FRUCTOSE-LIKE EIIA COMPONENT"/>
    <property type="match status" value="1"/>
</dbReference>
<evidence type="ECO:0000256" key="4">
    <source>
        <dbReference type="ARBA" id="ARBA00022679"/>
    </source>
</evidence>
<keyword evidence="3" id="KW-0762">Sugar transport</keyword>
<organism evidence="7 8">
    <name type="scientific">Levilactobacillus paucivorans</name>
    <dbReference type="NCBI Taxonomy" id="616990"/>
    <lineage>
        <taxon>Bacteria</taxon>
        <taxon>Bacillati</taxon>
        <taxon>Bacillota</taxon>
        <taxon>Bacilli</taxon>
        <taxon>Lactobacillales</taxon>
        <taxon>Lactobacillaceae</taxon>
        <taxon>Levilactobacillus</taxon>
    </lineage>
</organism>
<evidence type="ECO:0000256" key="5">
    <source>
        <dbReference type="ARBA" id="ARBA00022683"/>
    </source>
</evidence>
<gene>
    <name evidence="7" type="ORF">IV54_GL000500</name>
</gene>
<keyword evidence="5" id="KW-0598">Phosphotransferase system</keyword>
<dbReference type="Proteomes" id="UP000051906">
    <property type="component" value="Unassembled WGS sequence"/>
</dbReference>
<dbReference type="InterPro" id="IPR016152">
    <property type="entry name" value="PTrfase/Anion_transptr"/>
</dbReference>
<dbReference type="GO" id="GO:0008982">
    <property type="term" value="F:protein-N(PI)-phosphohistidine-sugar phosphotransferase activity"/>
    <property type="evidence" value="ECO:0007669"/>
    <property type="project" value="InterPro"/>
</dbReference>
<dbReference type="Pfam" id="PF00359">
    <property type="entry name" value="PTS_EIIA_2"/>
    <property type="match status" value="1"/>
</dbReference>
<dbReference type="InterPro" id="IPR051541">
    <property type="entry name" value="PTS_SugarTrans_NitroReg"/>
</dbReference>
<dbReference type="RefSeq" id="WP_057879006.1">
    <property type="nucleotide sequence ID" value="NZ_JQCA01000117.1"/>
</dbReference>
<keyword evidence="1" id="KW-0813">Transport</keyword>
<dbReference type="CDD" id="cd00211">
    <property type="entry name" value="PTS_IIA_fru"/>
    <property type="match status" value="1"/>
</dbReference>
<dbReference type="AlphaFoldDB" id="A0A0R2LP47"/>
<feature type="domain" description="PTS EIIA type-2" evidence="6">
    <location>
        <begin position="6"/>
        <end position="150"/>
    </location>
</feature>
<dbReference type="NCBIfam" id="TIGR00848">
    <property type="entry name" value="fruA"/>
    <property type="match status" value="1"/>
</dbReference>
<dbReference type="PATRIC" id="fig|616990.3.peg.538"/>
<accession>A0A0R2LP47</accession>
<comment type="caution">
    <text evidence="7">The sequence shown here is derived from an EMBL/GenBank/DDBJ whole genome shotgun (WGS) entry which is preliminary data.</text>
</comment>
<sequence>MTVVEEALDPNAIVVNSSAKSKDEVLKELIHQLALAGKVSDEAGFLKDVYVRESEGVTGIGNGVSIPHGRSVSVSEPAVAIATLTTPVEWESLDDEKISIVILFAVTDSTEGAQDHLKMLSEFAKKLGDDDVLDSLKAAQSVHEVIAAFE</sequence>